<accession>A0AA49JXV1</accession>
<evidence type="ECO:0000256" key="3">
    <source>
        <dbReference type="ARBA" id="ARBA00022691"/>
    </source>
</evidence>
<dbReference type="Gene3D" id="1.10.10.10">
    <property type="entry name" value="Winged helix-like DNA-binding domain superfamily/Winged helix DNA-binding domain"/>
    <property type="match status" value="1"/>
</dbReference>
<evidence type="ECO:0000256" key="1">
    <source>
        <dbReference type="ARBA" id="ARBA00022603"/>
    </source>
</evidence>
<evidence type="ECO:0000259" key="4">
    <source>
        <dbReference type="Pfam" id="PF00891"/>
    </source>
</evidence>
<dbReference type="PIRSF" id="PIRSF005739">
    <property type="entry name" value="O-mtase"/>
    <property type="match status" value="1"/>
</dbReference>
<evidence type="ECO:0000313" key="7">
    <source>
        <dbReference type="Proteomes" id="UP001229955"/>
    </source>
</evidence>
<dbReference type="InterPro" id="IPR036390">
    <property type="entry name" value="WH_DNA-bd_sf"/>
</dbReference>
<dbReference type="PROSITE" id="PS51683">
    <property type="entry name" value="SAM_OMT_II"/>
    <property type="match status" value="1"/>
</dbReference>
<dbReference type="PANTHER" id="PTHR43712">
    <property type="entry name" value="PUTATIVE (AFU_ORTHOLOGUE AFUA_4G14580)-RELATED"/>
    <property type="match status" value="1"/>
</dbReference>
<dbReference type="GO" id="GO:0032259">
    <property type="term" value="P:methylation"/>
    <property type="evidence" value="ECO:0007669"/>
    <property type="project" value="UniProtKB-KW"/>
</dbReference>
<dbReference type="InterPro" id="IPR036388">
    <property type="entry name" value="WH-like_DNA-bd_sf"/>
</dbReference>
<dbReference type="SUPFAM" id="SSF46785">
    <property type="entry name" value="Winged helix' DNA-binding domain"/>
    <property type="match status" value="1"/>
</dbReference>
<feature type="domain" description="O-methyltransferase C-terminal" evidence="4">
    <location>
        <begin position="182"/>
        <end position="359"/>
    </location>
</feature>
<dbReference type="CDD" id="cd02440">
    <property type="entry name" value="AdoMet_MTases"/>
    <property type="match status" value="1"/>
</dbReference>
<keyword evidence="2" id="KW-0808">Transferase</keyword>
<dbReference type="RefSeq" id="WP_367886654.1">
    <property type="nucleotide sequence ID" value="NZ_CP130612.1"/>
</dbReference>
<dbReference type="EMBL" id="CP130613">
    <property type="protein sequence ID" value="WKW13853.1"/>
    <property type="molecule type" value="Genomic_DNA"/>
</dbReference>
<proteinExistence type="predicted"/>
<keyword evidence="1 6" id="KW-0489">Methyltransferase</keyword>
<keyword evidence="7" id="KW-1185">Reference proteome</keyword>
<evidence type="ECO:0000313" key="6">
    <source>
        <dbReference type="EMBL" id="WKW13853.1"/>
    </source>
</evidence>
<dbReference type="GO" id="GO:0046983">
    <property type="term" value="F:protein dimerization activity"/>
    <property type="evidence" value="ECO:0007669"/>
    <property type="project" value="InterPro"/>
</dbReference>
<dbReference type="GO" id="GO:0008171">
    <property type="term" value="F:O-methyltransferase activity"/>
    <property type="evidence" value="ECO:0007669"/>
    <property type="project" value="InterPro"/>
</dbReference>
<dbReference type="AlphaFoldDB" id="A0AA49JXV1"/>
<gene>
    <name evidence="6" type="ORF">Strain318_000177</name>
</gene>
<reference evidence="6" key="1">
    <citation type="submission" date="2023-07" db="EMBL/GenBank/DDBJ databases">
        <authorList>
            <person name="Haufschild T."/>
            <person name="Kallscheuer N."/>
            <person name="Hammer J."/>
            <person name="Kohn T."/>
            <person name="Kabuu M."/>
            <person name="Jogler M."/>
            <person name="Wohfarth N."/>
            <person name="Heuer A."/>
            <person name="Rohde M."/>
            <person name="van Teeseling M.C.F."/>
            <person name="Jogler C."/>
        </authorList>
    </citation>
    <scope>NUCLEOTIDE SEQUENCE</scope>
    <source>
        <strain evidence="6">Strain 318</strain>
    </source>
</reference>
<dbReference type="Pfam" id="PF00891">
    <property type="entry name" value="Methyltransf_2"/>
    <property type="match status" value="1"/>
</dbReference>
<dbReference type="KEGG" id="pspc:Strain318_000177"/>
<dbReference type="Pfam" id="PF08100">
    <property type="entry name" value="Dimerisation"/>
    <property type="match status" value="1"/>
</dbReference>
<dbReference type="InterPro" id="IPR012967">
    <property type="entry name" value="COMT_dimerisation"/>
</dbReference>
<dbReference type="InterPro" id="IPR001077">
    <property type="entry name" value="COMT_C"/>
</dbReference>
<keyword evidence="3" id="KW-0949">S-adenosyl-L-methionine</keyword>
<feature type="domain" description="O-methyltransferase dimerisation" evidence="5">
    <location>
        <begin position="52"/>
        <end position="113"/>
    </location>
</feature>
<protein>
    <submittedName>
        <fullName evidence="6">Methyltransferase</fullName>
    </submittedName>
</protein>
<organism evidence="6 7">
    <name type="scientific">Pseudogemmatithrix spongiicola</name>
    <dbReference type="NCBI Taxonomy" id="3062599"/>
    <lineage>
        <taxon>Bacteria</taxon>
        <taxon>Pseudomonadati</taxon>
        <taxon>Gemmatimonadota</taxon>
        <taxon>Gemmatimonadia</taxon>
        <taxon>Gemmatimonadales</taxon>
        <taxon>Gemmatimonadaceae</taxon>
        <taxon>Pseudogemmatithrix</taxon>
    </lineage>
</organism>
<name>A0AA49JXV1_9BACT</name>
<dbReference type="Proteomes" id="UP001229955">
    <property type="component" value="Chromosome"/>
</dbReference>
<dbReference type="InterPro" id="IPR016461">
    <property type="entry name" value="COMT-like"/>
</dbReference>
<evidence type="ECO:0000256" key="2">
    <source>
        <dbReference type="ARBA" id="ARBA00022679"/>
    </source>
</evidence>
<sequence length="379" mass="41484">MAVADEAPPMTWRDRLLAWRDRIQSSPTFQRWAASFPLTRPIALRRSRALFDLTAGFVYTQTLTACVRVGLFDFLAERPRTRAEIAAHVGIPLEETERLLRAAIALKLVQGRSGDRFGCGPMGAPLIGNVGLARMIEHNALLYQDLTDPIEFFRSSQSSNRAVLQHFPYTSVTDPEKFGRGVVADYSSLMAETVRPLAEDILDRYSLDGRKALLDVGGGEGAFLAEVAWRYQGIGLKLFDLPAVVEGAKIRLARLGLVGRVELSGGNFHQDPLPTGADVITLVRVLLDHDDASVLGLLRRVRAALEPGGVLLIVEPFSGVRGAETVGDAYFGLYLRAMGRGRARRADELQALLMKAGFSGSKVHRTRYPVYAGLISATP</sequence>
<dbReference type="SUPFAM" id="SSF53335">
    <property type="entry name" value="S-adenosyl-L-methionine-dependent methyltransferases"/>
    <property type="match status" value="1"/>
</dbReference>
<evidence type="ECO:0000259" key="5">
    <source>
        <dbReference type="Pfam" id="PF08100"/>
    </source>
</evidence>
<dbReference type="Gene3D" id="3.40.50.150">
    <property type="entry name" value="Vaccinia Virus protein VP39"/>
    <property type="match status" value="1"/>
</dbReference>
<dbReference type="InterPro" id="IPR029063">
    <property type="entry name" value="SAM-dependent_MTases_sf"/>
</dbReference>
<dbReference type="PANTHER" id="PTHR43712:SF2">
    <property type="entry name" value="O-METHYLTRANSFERASE CICE"/>
    <property type="match status" value="1"/>
</dbReference>